<protein>
    <submittedName>
        <fullName evidence="1">Uncharacterized protein</fullName>
    </submittedName>
</protein>
<name>A0AC11EHM5_SHEEP</name>
<dbReference type="Ensembl" id="ENSOART00020067179.1">
    <property type="protein sequence ID" value="ENSOARP00020058369.1"/>
    <property type="gene ID" value="ENSOARG00020037182.1"/>
</dbReference>
<reference evidence="1" key="1">
    <citation type="submission" date="2020-11" db="EMBL/GenBank/DDBJ databases">
        <authorList>
            <person name="Davenport K.M."/>
            <person name="Bickhart D.M."/>
            <person name="Smith T.P.L."/>
            <person name="Murdoch B.M."/>
            <person name="Rosen B.D."/>
        </authorList>
    </citation>
    <scope>NUCLEOTIDE SEQUENCE [LARGE SCALE GENOMIC DNA]</scope>
    <source>
        <strain evidence="1">OAR_USU_Benz2616</strain>
    </source>
</reference>
<organism evidence="1">
    <name type="scientific">Ovis aries</name>
    <name type="common">Sheep</name>
    <dbReference type="NCBI Taxonomy" id="9940"/>
    <lineage>
        <taxon>Eukaryota</taxon>
        <taxon>Metazoa</taxon>
        <taxon>Chordata</taxon>
        <taxon>Craniata</taxon>
        <taxon>Vertebrata</taxon>
        <taxon>Euteleostomi</taxon>
        <taxon>Mammalia</taxon>
        <taxon>Eutheria</taxon>
        <taxon>Laurasiatheria</taxon>
        <taxon>Artiodactyla</taxon>
        <taxon>Ruminantia</taxon>
        <taxon>Pecora</taxon>
        <taxon>Bovidae</taxon>
        <taxon>Caprinae</taxon>
        <taxon>Ovis</taxon>
    </lineage>
</organism>
<accession>A0AC11EHM5</accession>
<proteinExistence type="predicted"/>
<reference evidence="1" key="2">
    <citation type="submission" date="2025-08" db="UniProtKB">
        <authorList>
            <consortium name="Ensembl"/>
        </authorList>
    </citation>
    <scope>IDENTIFICATION</scope>
</reference>
<reference evidence="1" key="3">
    <citation type="submission" date="2025-09" db="UniProtKB">
        <authorList>
            <consortium name="Ensembl"/>
        </authorList>
    </citation>
    <scope>IDENTIFICATION</scope>
</reference>
<evidence type="ECO:0000313" key="1">
    <source>
        <dbReference type="Ensembl" id="ENSOARP00020058369.1"/>
    </source>
</evidence>
<sequence length="110" mass="12825">MALSQGHLTFKDVAIEFSQEEWECLDPAQRALYRDVMLETYRNLLSVVVLGRELETRILRCSLCVQKEAVDECVKYLPRPPPCNVLTPQLSEELGVLFFSSKLFIYFWLH</sequence>